<feature type="non-terminal residue" evidence="1">
    <location>
        <position position="1"/>
    </location>
</feature>
<keyword evidence="2" id="KW-1185">Reference proteome</keyword>
<protein>
    <submittedName>
        <fullName evidence="1">Uncharacterized protein</fullName>
    </submittedName>
</protein>
<evidence type="ECO:0000313" key="2">
    <source>
        <dbReference type="Proteomes" id="UP001215598"/>
    </source>
</evidence>
<comment type="caution">
    <text evidence="1">The sequence shown here is derived from an EMBL/GenBank/DDBJ whole genome shotgun (WGS) entry which is preliminary data.</text>
</comment>
<gene>
    <name evidence="1" type="ORF">B0H16DRAFT_1485383</name>
</gene>
<accession>A0AAD7DQK5</accession>
<sequence>ARSSDRVELCWSADIGRAPSTRVHWPSTGTSSLCARRQYSIFAKGVRAGQAGTGGREDEPEHLTTRDKSFLRALINNDYKLSQLDILRYELDFINAYPDRMPCLVFDYSGGPLNFRFLSEHGLNDHVHSELEDDPLAFKQRHFGGGDEEVGRGTR</sequence>
<dbReference type="Proteomes" id="UP001215598">
    <property type="component" value="Unassembled WGS sequence"/>
</dbReference>
<evidence type="ECO:0000313" key="1">
    <source>
        <dbReference type="EMBL" id="KAJ7695285.1"/>
    </source>
</evidence>
<dbReference type="AlphaFoldDB" id="A0AAD7DQK5"/>
<name>A0AAD7DQK5_9AGAR</name>
<organism evidence="1 2">
    <name type="scientific">Mycena metata</name>
    <dbReference type="NCBI Taxonomy" id="1033252"/>
    <lineage>
        <taxon>Eukaryota</taxon>
        <taxon>Fungi</taxon>
        <taxon>Dikarya</taxon>
        <taxon>Basidiomycota</taxon>
        <taxon>Agaricomycotina</taxon>
        <taxon>Agaricomycetes</taxon>
        <taxon>Agaricomycetidae</taxon>
        <taxon>Agaricales</taxon>
        <taxon>Marasmiineae</taxon>
        <taxon>Mycenaceae</taxon>
        <taxon>Mycena</taxon>
    </lineage>
</organism>
<reference evidence="1" key="1">
    <citation type="submission" date="2023-03" db="EMBL/GenBank/DDBJ databases">
        <title>Massive genome expansion in bonnet fungi (Mycena s.s.) driven by repeated elements and novel gene families across ecological guilds.</title>
        <authorList>
            <consortium name="Lawrence Berkeley National Laboratory"/>
            <person name="Harder C.B."/>
            <person name="Miyauchi S."/>
            <person name="Viragh M."/>
            <person name="Kuo A."/>
            <person name="Thoen E."/>
            <person name="Andreopoulos B."/>
            <person name="Lu D."/>
            <person name="Skrede I."/>
            <person name="Drula E."/>
            <person name="Henrissat B."/>
            <person name="Morin E."/>
            <person name="Kohler A."/>
            <person name="Barry K."/>
            <person name="LaButti K."/>
            <person name="Morin E."/>
            <person name="Salamov A."/>
            <person name="Lipzen A."/>
            <person name="Mereny Z."/>
            <person name="Hegedus B."/>
            <person name="Baldrian P."/>
            <person name="Stursova M."/>
            <person name="Weitz H."/>
            <person name="Taylor A."/>
            <person name="Grigoriev I.V."/>
            <person name="Nagy L.G."/>
            <person name="Martin F."/>
            <person name="Kauserud H."/>
        </authorList>
    </citation>
    <scope>NUCLEOTIDE SEQUENCE</scope>
    <source>
        <strain evidence="1">CBHHK182m</strain>
    </source>
</reference>
<proteinExistence type="predicted"/>
<dbReference type="EMBL" id="JARKIB010000662">
    <property type="protein sequence ID" value="KAJ7695285.1"/>
    <property type="molecule type" value="Genomic_DNA"/>
</dbReference>